<feature type="domain" description="HTH myb-type" evidence="17">
    <location>
        <begin position="59"/>
        <end position="108"/>
    </location>
</feature>
<accession>A0A8C1BX74</accession>
<dbReference type="GeneTree" id="ENSGT00550000074922"/>
<keyword evidence="11" id="KW-0131">Cell cycle</keyword>
<dbReference type="FunFam" id="1.10.10.60:FF:000021">
    <property type="entry name" value="CDC5 cell division cycle 5-like"/>
    <property type="match status" value="1"/>
</dbReference>
<dbReference type="GO" id="GO:0016607">
    <property type="term" value="C:nuclear speck"/>
    <property type="evidence" value="ECO:0007669"/>
    <property type="project" value="UniProtKB-ARBA"/>
</dbReference>
<dbReference type="PANTHER" id="PTHR45885:SF1">
    <property type="entry name" value="CELL DIVISION CYCLE 5-LIKE PROTEIN"/>
    <property type="match status" value="1"/>
</dbReference>
<feature type="region of interest" description="Disordered" evidence="15">
    <location>
        <begin position="110"/>
        <end position="143"/>
    </location>
</feature>
<dbReference type="Proteomes" id="UP001108240">
    <property type="component" value="Unplaced"/>
</dbReference>
<dbReference type="OMA" id="CVAMGNE"/>
<evidence type="ECO:0000313" key="19">
    <source>
        <dbReference type="Proteomes" id="UP001108240"/>
    </source>
</evidence>
<keyword evidence="3" id="KW-0747">Spliceosome</keyword>
<comment type="similarity">
    <text evidence="1">Belongs to the CEF1 family.</text>
</comment>
<evidence type="ECO:0000259" key="17">
    <source>
        <dbReference type="PROSITE" id="PS51294"/>
    </source>
</evidence>
<dbReference type="InterPro" id="IPR047240">
    <property type="entry name" value="SANT_CDC5L_II"/>
</dbReference>
<reference evidence="18" key="2">
    <citation type="submission" date="2025-09" db="UniProtKB">
        <authorList>
            <consortium name="Ensembl"/>
        </authorList>
    </citation>
    <scope>IDENTIFICATION</scope>
</reference>
<organism evidence="18 19">
    <name type="scientific">Cyprinus carpio carpio</name>
    <dbReference type="NCBI Taxonomy" id="630221"/>
    <lineage>
        <taxon>Eukaryota</taxon>
        <taxon>Metazoa</taxon>
        <taxon>Chordata</taxon>
        <taxon>Craniata</taxon>
        <taxon>Vertebrata</taxon>
        <taxon>Euteleostomi</taxon>
        <taxon>Actinopterygii</taxon>
        <taxon>Neopterygii</taxon>
        <taxon>Teleostei</taxon>
        <taxon>Ostariophysi</taxon>
        <taxon>Cypriniformes</taxon>
        <taxon>Cyprinidae</taxon>
        <taxon>Cyprininae</taxon>
        <taxon>Cyprinus</taxon>
    </lineage>
</organism>
<proteinExistence type="inferred from homology"/>
<evidence type="ECO:0000256" key="6">
    <source>
        <dbReference type="ARBA" id="ARBA00023054"/>
    </source>
</evidence>
<evidence type="ECO:0000313" key="18">
    <source>
        <dbReference type="Ensembl" id="ENSCCRP00000038701.1"/>
    </source>
</evidence>
<feature type="compositionally biased region" description="Basic and acidic residues" evidence="15">
    <location>
        <begin position="118"/>
        <end position="127"/>
    </location>
</feature>
<dbReference type="GO" id="GO:0000974">
    <property type="term" value="C:Prp19 complex"/>
    <property type="evidence" value="ECO:0007669"/>
    <property type="project" value="InterPro"/>
</dbReference>
<dbReference type="GO" id="GO:0000977">
    <property type="term" value="F:RNA polymerase II transcription regulatory region sequence-specific DNA binding"/>
    <property type="evidence" value="ECO:0007669"/>
    <property type="project" value="TreeGrafter"/>
</dbReference>
<evidence type="ECO:0000256" key="1">
    <source>
        <dbReference type="ARBA" id="ARBA00010506"/>
    </source>
</evidence>
<keyword evidence="2" id="KW-0507">mRNA processing</keyword>
<keyword evidence="6 14" id="KW-0175">Coiled coil</keyword>
<keyword evidence="4" id="KW-0677">Repeat</keyword>
<keyword evidence="19" id="KW-1185">Reference proteome</keyword>
<dbReference type="GO" id="GO:0019904">
    <property type="term" value="F:protein domain specific binding"/>
    <property type="evidence" value="ECO:0007669"/>
    <property type="project" value="UniProtKB-ARBA"/>
</dbReference>
<sequence>MPRIMIKGGVWRNTEDEILKAAVMKYGKNQWSRIASLLHRKSAKQCKARWYEWLDPSIKKTEWSREEEEKLLHLAKLMPTQWRTIAPIIGRTAAQCLEHYEYLLDKAAQRENEDDVGDDPRKLKPGEIDPNPETKPARPDPVDMDEDELEMLSEARARLANTQGKKAKRKAREKQLEEARRLAALQKRRELRAAGIDIQKKRKKKRGVDYNAEIPFEKKPAQGFYDTSMELYDPLEPNFKRLRQQHLDGELRNEKEDHERKKDRQKIKKKKESDLPSAILQTSGVSEFTKKRSKLVLPAPQISDAELEEVVKLGQASEIARQTAEESGITNSASSALLSEYNVTNNSMALRTPKTPAAQDKILQEAQNLMALTNVDTPLKGGLNTPLHESDFSGVTPQRQVVQTPNTVLSTPFRTPSHGADGMTPHSGMTPKPSVGVTPLRTPLRDKLNINTEEGGMDYSDPSFAKHLQKESREQLRQGLMSLPVPKNDFEIVLPENAEKELEEAEVDESFVEDAAEIELRKQAARDAEREKELRQRHTAVQRDLPRPSEVNETILRPHNVEPPLTDLQQAEEIIKKEMITMIHFDCLHQPFSDALAKKGKGMGSSSNNTEHIAFLEKNPYEKVSEEELKKAGELLAQEMEVVKHGMGHGDLSIEAYNQVWEECYSQVLYLPGQSRYTRANLASKKDRIESMEKKLEINRGHMTTEAKRAAKMEKKMKILLGGYQSRAMGLLKQLSEVWDQVEQAHVELHTFQELKKQEDHAIPRRQEALREDVQRQQDREKELQQRFADLLLEKQTLSQKF</sequence>
<dbReference type="GO" id="GO:0006281">
    <property type="term" value="P:DNA repair"/>
    <property type="evidence" value="ECO:0007669"/>
    <property type="project" value="UniProtKB-KW"/>
</dbReference>
<dbReference type="FunFam" id="1.10.10.60:FF:000091">
    <property type="entry name" value="CDC5 cell division cycle 5-like"/>
    <property type="match status" value="1"/>
</dbReference>
<keyword evidence="8" id="KW-0508">mRNA splicing</keyword>
<evidence type="ECO:0000256" key="4">
    <source>
        <dbReference type="ARBA" id="ARBA00022737"/>
    </source>
</evidence>
<keyword evidence="9" id="KW-0234">DNA repair</keyword>
<dbReference type="GO" id="GO:0005681">
    <property type="term" value="C:spliceosomal complex"/>
    <property type="evidence" value="ECO:0007669"/>
    <property type="project" value="UniProtKB-KW"/>
</dbReference>
<evidence type="ECO:0000256" key="10">
    <source>
        <dbReference type="ARBA" id="ARBA00023242"/>
    </source>
</evidence>
<feature type="coiled-coil region" evidence="14">
    <location>
        <begin position="767"/>
        <end position="801"/>
    </location>
</feature>
<evidence type="ECO:0000256" key="7">
    <source>
        <dbReference type="ARBA" id="ARBA00023125"/>
    </source>
</evidence>
<evidence type="ECO:0000256" key="13">
    <source>
        <dbReference type="ARBA" id="ARBA00074456"/>
    </source>
</evidence>
<name>A0A8C1BX74_CYPCA</name>
<dbReference type="Pfam" id="PF11831">
    <property type="entry name" value="Myb_Cef"/>
    <property type="match status" value="1"/>
</dbReference>
<evidence type="ECO:0000256" key="3">
    <source>
        <dbReference type="ARBA" id="ARBA00022728"/>
    </source>
</evidence>
<dbReference type="SUPFAM" id="SSF46689">
    <property type="entry name" value="Homeodomain-like"/>
    <property type="match status" value="2"/>
</dbReference>
<dbReference type="InterPro" id="IPR009057">
    <property type="entry name" value="Homeodomain-like_sf"/>
</dbReference>
<evidence type="ECO:0000256" key="9">
    <source>
        <dbReference type="ARBA" id="ARBA00023204"/>
    </source>
</evidence>
<evidence type="ECO:0000256" key="15">
    <source>
        <dbReference type="SAM" id="MobiDB-lite"/>
    </source>
</evidence>
<evidence type="ECO:0000256" key="14">
    <source>
        <dbReference type="SAM" id="Coils"/>
    </source>
</evidence>
<dbReference type="PROSITE" id="PS50090">
    <property type="entry name" value="MYB_LIKE"/>
    <property type="match status" value="2"/>
</dbReference>
<keyword evidence="7" id="KW-0238">DNA-binding</keyword>
<dbReference type="AlphaFoldDB" id="A0A8C1BX74"/>
<dbReference type="SMART" id="SM00717">
    <property type="entry name" value="SANT"/>
    <property type="match status" value="2"/>
</dbReference>
<keyword evidence="10" id="KW-0539">Nucleus</keyword>
<evidence type="ECO:0000256" key="12">
    <source>
        <dbReference type="ARBA" id="ARBA00057681"/>
    </source>
</evidence>
<evidence type="ECO:0000256" key="11">
    <source>
        <dbReference type="ARBA" id="ARBA00023306"/>
    </source>
</evidence>
<keyword evidence="5" id="KW-0227">DNA damage</keyword>
<reference evidence="18" key="1">
    <citation type="submission" date="2025-08" db="UniProtKB">
        <authorList>
            <consortium name="Ensembl"/>
        </authorList>
    </citation>
    <scope>IDENTIFICATION</scope>
</reference>
<dbReference type="GO" id="GO:0000981">
    <property type="term" value="F:DNA-binding transcription factor activity, RNA polymerase II-specific"/>
    <property type="evidence" value="ECO:0007669"/>
    <property type="project" value="TreeGrafter"/>
</dbReference>
<feature type="region of interest" description="Disordered" evidence="15">
    <location>
        <begin position="244"/>
        <end position="275"/>
    </location>
</feature>
<dbReference type="CDD" id="cd11659">
    <property type="entry name" value="SANT_CDC5_II"/>
    <property type="match status" value="1"/>
</dbReference>
<dbReference type="InterPro" id="IPR001005">
    <property type="entry name" value="SANT/Myb"/>
</dbReference>
<evidence type="ECO:0000259" key="16">
    <source>
        <dbReference type="PROSITE" id="PS50090"/>
    </source>
</evidence>
<feature type="domain" description="Myb-like" evidence="16">
    <location>
        <begin position="55"/>
        <end position="104"/>
    </location>
</feature>
<dbReference type="InterPro" id="IPR021786">
    <property type="entry name" value="Cdc5p/Cef1_C"/>
</dbReference>
<feature type="domain" description="Myb-like" evidence="16">
    <location>
        <begin position="3"/>
        <end position="54"/>
    </location>
</feature>
<evidence type="ECO:0000256" key="5">
    <source>
        <dbReference type="ARBA" id="ARBA00022763"/>
    </source>
</evidence>
<feature type="domain" description="HTH myb-type" evidence="17">
    <location>
        <begin position="1"/>
        <end position="58"/>
    </location>
</feature>
<dbReference type="Ensembl" id="ENSCCRT00000041945.2">
    <property type="protein sequence ID" value="ENSCCRP00000038701.1"/>
    <property type="gene ID" value="ENSCCRG00000020683.2"/>
</dbReference>
<dbReference type="InterPro" id="IPR017930">
    <property type="entry name" value="Myb_dom"/>
</dbReference>
<dbReference type="PANTHER" id="PTHR45885">
    <property type="entry name" value="CELL DIVISION CYCLE 5-LIKE PROTEIN"/>
    <property type="match status" value="1"/>
</dbReference>
<dbReference type="PROSITE" id="PS51294">
    <property type="entry name" value="HTH_MYB"/>
    <property type="match status" value="2"/>
</dbReference>
<dbReference type="CDD" id="cd00167">
    <property type="entry name" value="SANT"/>
    <property type="match status" value="1"/>
</dbReference>
<dbReference type="Gene3D" id="1.10.10.60">
    <property type="entry name" value="Homeodomain-like"/>
    <property type="match status" value="2"/>
</dbReference>
<dbReference type="GO" id="GO:0000398">
    <property type="term" value="P:mRNA splicing, via spliceosome"/>
    <property type="evidence" value="ECO:0007669"/>
    <property type="project" value="InterPro"/>
</dbReference>
<comment type="function">
    <text evidence="12">DNA-binding protein involved in cell cycle control. May act as a transcription activator. Plays a role in pre-mRNA splicing as core component of precatalytic, catalytic and postcatalytic spliceosomal complexes. Component of the PRP19-CDC5L complex that forms an integral part of the spliceosome and is required for activating pre-mRNA splicing. The PRP19-CDC5L complex may also play a role in the response to DNA damage (DDR). As a component of the minor spliceosome, involved in the splicing of U12-type introns in pre-mRNAs.</text>
</comment>
<protein>
    <recommendedName>
        <fullName evidence="13">Cell division cycle 5-like protein</fullName>
    </recommendedName>
</protein>
<evidence type="ECO:0000256" key="2">
    <source>
        <dbReference type="ARBA" id="ARBA00022664"/>
    </source>
</evidence>
<feature type="compositionally biased region" description="Basic and acidic residues" evidence="15">
    <location>
        <begin position="245"/>
        <end position="262"/>
    </location>
</feature>
<evidence type="ECO:0000256" key="8">
    <source>
        <dbReference type="ARBA" id="ARBA00023187"/>
    </source>
</evidence>
<dbReference type="Pfam" id="PF13921">
    <property type="entry name" value="Myb_DNA-bind_6"/>
    <property type="match status" value="1"/>
</dbReference>
<dbReference type="InterPro" id="IPR047242">
    <property type="entry name" value="CDC5L/Cef1"/>
</dbReference>